<name>M2T2U9_COCH5</name>
<proteinExistence type="predicted"/>
<feature type="compositionally biased region" description="Polar residues" evidence="1">
    <location>
        <begin position="235"/>
        <end position="251"/>
    </location>
</feature>
<feature type="region of interest" description="Disordered" evidence="1">
    <location>
        <begin position="124"/>
        <end position="146"/>
    </location>
</feature>
<accession>M2T2U9</accession>
<feature type="compositionally biased region" description="Basic residues" evidence="1">
    <location>
        <begin position="221"/>
        <end position="234"/>
    </location>
</feature>
<reference evidence="2 3" key="1">
    <citation type="journal article" date="2012" name="PLoS Pathog.">
        <title>Diverse lifestyles and strategies of plant pathogenesis encoded in the genomes of eighteen Dothideomycetes fungi.</title>
        <authorList>
            <person name="Ohm R.A."/>
            <person name="Feau N."/>
            <person name="Henrissat B."/>
            <person name="Schoch C.L."/>
            <person name="Horwitz B.A."/>
            <person name="Barry K.W."/>
            <person name="Condon B.J."/>
            <person name="Copeland A.C."/>
            <person name="Dhillon B."/>
            <person name="Glaser F."/>
            <person name="Hesse C.N."/>
            <person name="Kosti I."/>
            <person name="LaButti K."/>
            <person name="Lindquist E.A."/>
            <person name="Lucas S."/>
            <person name="Salamov A.A."/>
            <person name="Bradshaw R.E."/>
            <person name="Ciuffetti L."/>
            <person name="Hamelin R.C."/>
            <person name="Kema G.H.J."/>
            <person name="Lawrence C."/>
            <person name="Scott J.A."/>
            <person name="Spatafora J.W."/>
            <person name="Turgeon B.G."/>
            <person name="de Wit P.J.G.M."/>
            <person name="Zhong S."/>
            <person name="Goodwin S.B."/>
            <person name="Grigoriev I.V."/>
        </authorList>
    </citation>
    <scope>NUCLEOTIDE SEQUENCE [LARGE SCALE GENOMIC DNA]</scope>
    <source>
        <strain evidence="3">C5 / ATCC 48332 / race O</strain>
    </source>
</reference>
<reference evidence="3" key="2">
    <citation type="journal article" date="2013" name="PLoS Genet.">
        <title>Comparative genome structure, secondary metabolite, and effector coding capacity across Cochliobolus pathogens.</title>
        <authorList>
            <person name="Condon B.J."/>
            <person name="Leng Y."/>
            <person name="Wu D."/>
            <person name="Bushley K.E."/>
            <person name="Ohm R.A."/>
            <person name="Otillar R."/>
            <person name="Martin J."/>
            <person name="Schackwitz W."/>
            <person name="Grimwood J."/>
            <person name="MohdZainudin N."/>
            <person name="Xue C."/>
            <person name="Wang R."/>
            <person name="Manning V.A."/>
            <person name="Dhillon B."/>
            <person name="Tu Z.J."/>
            <person name="Steffenson B.J."/>
            <person name="Salamov A."/>
            <person name="Sun H."/>
            <person name="Lowry S."/>
            <person name="LaButti K."/>
            <person name="Han J."/>
            <person name="Copeland A."/>
            <person name="Lindquist E."/>
            <person name="Barry K."/>
            <person name="Schmutz J."/>
            <person name="Baker S.E."/>
            <person name="Ciuffetti L.M."/>
            <person name="Grigoriev I.V."/>
            <person name="Zhong S."/>
            <person name="Turgeon B.G."/>
        </authorList>
    </citation>
    <scope>NUCLEOTIDE SEQUENCE [LARGE SCALE GENOMIC DNA]</scope>
    <source>
        <strain evidence="3">C5 / ATCC 48332 / race O</strain>
    </source>
</reference>
<dbReference type="HOGENOM" id="CLU_052366_0_0_1"/>
<feature type="region of interest" description="Disordered" evidence="1">
    <location>
        <begin position="169"/>
        <end position="284"/>
    </location>
</feature>
<keyword evidence="3" id="KW-1185">Reference proteome</keyword>
<feature type="region of interest" description="Disordered" evidence="1">
    <location>
        <begin position="82"/>
        <end position="105"/>
    </location>
</feature>
<dbReference type="OMA" id="MAHTELN"/>
<evidence type="ECO:0000313" key="2">
    <source>
        <dbReference type="EMBL" id="EMD91890.1"/>
    </source>
</evidence>
<dbReference type="EMBL" id="KB445575">
    <property type="protein sequence ID" value="EMD91890.1"/>
    <property type="molecule type" value="Genomic_DNA"/>
</dbReference>
<dbReference type="STRING" id="701091.M2T2U9"/>
<protein>
    <submittedName>
        <fullName evidence="2">Uncharacterized protein</fullName>
    </submittedName>
</protein>
<dbReference type="AlphaFoldDB" id="M2T2U9"/>
<dbReference type="OrthoDB" id="3785477at2759"/>
<evidence type="ECO:0000313" key="3">
    <source>
        <dbReference type="Proteomes" id="UP000016936"/>
    </source>
</evidence>
<sequence>MKSFRSKGKQAELSVFSSTARSPATDILSQTILIQKVTAAHFFREGASSEEKVAINNTSSFDFDAGIDSTVTRKVVWPFRRKNDKADRPQPALRLSSSSSTLMPPARPCVIAREASDDFDLLPDYDDSDDDTQAFRRSPGTSNKKKMYRSAFSMSNLKKSCSNLAALKNNGPRIFSSNKKTYSRSPPPPPVPQIPVDFTIPLPTRYSTLPPPPPPPLPKRSSNRPRRPALKKAKSSTGPISRPTPTSQDSNVPLLLEHLTTTPFTPRNRSPPQRPPRPNAVENDTLMHMRHTNARMVLPVRPRPDTTASPDPCPSSTSTSTASPTSSSSSSSSSTRHASAIASRLGIPTGHSAPRTASLAAPLAAPLAARIPQHHPALRLPVCGADGSTRYSRFSEFVAHCQPAAYQPLAPPAPVAEVYDRQREPEWVLERHLTHASPAAADAGGMVFRDRNGGFHFVANI</sequence>
<feature type="compositionally biased region" description="Low complexity" evidence="1">
    <location>
        <begin position="305"/>
        <end position="340"/>
    </location>
</feature>
<gene>
    <name evidence="2" type="ORF">COCHEDRAFT_1212992</name>
</gene>
<feature type="compositionally biased region" description="Pro residues" evidence="1">
    <location>
        <begin position="209"/>
        <end position="218"/>
    </location>
</feature>
<dbReference type="Proteomes" id="UP000016936">
    <property type="component" value="Unassembled WGS sequence"/>
</dbReference>
<evidence type="ECO:0000256" key="1">
    <source>
        <dbReference type="SAM" id="MobiDB-lite"/>
    </source>
</evidence>
<feature type="region of interest" description="Disordered" evidence="1">
    <location>
        <begin position="297"/>
        <end position="340"/>
    </location>
</feature>
<organism evidence="2 3">
    <name type="scientific">Cochliobolus heterostrophus (strain C5 / ATCC 48332 / race O)</name>
    <name type="common">Southern corn leaf blight fungus</name>
    <name type="synonym">Bipolaris maydis</name>
    <dbReference type="NCBI Taxonomy" id="701091"/>
    <lineage>
        <taxon>Eukaryota</taxon>
        <taxon>Fungi</taxon>
        <taxon>Dikarya</taxon>
        <taxon>Ascomycota</taxon>
        <taxon>Pezizomycotina</taxon>
        <taxon>Dothideomycetes</taxon>
        <taxon>Pleosporomycetidae</taxon>
        <taxon>Pleosporales</taxon>
        <taxon>Pleosporineae</taxon>
        <taxon>Pleosporaceae</taxon>
        <taxon>Bipolaris</taxon>
    </lineage>
</organism>
<feature type="compositionally biased region" description="Polar residues" evidence="1">
    <location>
        <begin position="175"/>
        <end position="184"/>
    </location>
</feature>